<evidence type="ECO:0000313" key="7">
    <source>
        <dbReference type="Proteomes" id="UP000239239"/>
    </source>
</evidence>
<dbReference type="Gene3D" id="3.90.1590.10">
    <property type="entry name" value="glutathione-dependent formaldehyde- activating enzyme (gfa)"/>
    <property type="match status" value="1"/>
</dbReference>
<dbReference type="Pfam" id="PF04828">
    <property type="entry name" value="GFA"/>
    <property type="match status" value="1"/>
</dbReference>
<comment type="similarity">
    <text evidence="1">Belongs to the Gfa family.</text>
</comment>
<dbReference type="GO" id="GO:0046872">
    <property type="term" value="F:metal ion binding"/>
    <property type="evidence" value="ECO:0007669"/>
    <property type="project" value="UniProtKB-KW"/>
</dbReference>
<dbReference type="PROSITE" id="PS51891">
    <property type="entry name" value="CENP_V_GFA"/>
    <property type="match status" value="1"/>
</dbReference>
<dbReference type="InterPro" id="IPR011057">
    <property type="entry name" value="Mss4-like_sf"/>
</dbReference>
<dbReference type="Proteomes" id="UP000239239">
    <property type="component" value="Unassembled WGS sequence"/>
</dbReference>
<proteinExistence type="inferred from homology"/>
<dbReference type="PANTHER" id="PTHR33337:SF40">
    <property type="entry name" value="CENP-V_GFA DOMAIN-CONTAINING PROTEIN-RELATED"/>
    <property type="match status" value="1"/>
</dbReference>
<dbReference type="EMBL" id="PQWY01000002">
    <property type="protein sequence ID" value="PPK33502.1"/>
    <property type="molecule type" value="Genomic_DNA"/>
</dbReference>
<keyword evidence="2" id="KW-0479">Metal-binding</keyword>
<protein>
    <recommendedName>
        <fullName evidence="5">CENP-V/GFA domain-containing protein</fullName>
    </recommendedName>
</protein>
<organism evidence="6 7">
    <name type="scientific">Legionella pneumophila</name>
    <dbReference type="NCBI Taxonomy" id="446"/>
    <lineage>
        <taxon>Bacteria</taxon>
        <taxon>Pseudomonadati</taxon>
        <taxon>Pseudomonadota</taxon>
        <taxon>Gammaproteobacteria</taxon>
        <taxon>Legionellales</taxon>
        <taxon>Legionellaceae</taxon>
        <taxon>Legionella</taxon>
    </lineage>
</organism>
<dbReference type="PANTHER" id="PTHR33337">
    <property type="entry name" value="GFA DOMAIN-CONTAINING PROTEIN"/>
    <property type="match status" value="1"/>
</dbReference>
<evidence type="ECO:0000256" key="1">
    <source>
        <dbReference type="ARBA" id="ARBA00005495"/>
    </source>
</evidence>
<accession>A0A2S6F7W7</accession>
<evidence type="ECO:0000256" key="2">
    <source>
        <dbReference type="ARBA" id="ARBA00022723"/>
    </source>
</evidence>
<gene>
    <name evidence="6" type="ORF">C3928_01850</name>
</gene>
<dbReference type="AlphaFoldDB" id="A0A2S6F7W7"/>
<dbReference type="GO" id="GO:0016846">
    <property type="term" value="F:carbon-sulfur lyase activity"/>
    <property type="evidence" value="ECO:0007669"/>
    <property type="project" value="InterPro"/>
</dbReference>
<evidence type="ECO:0000256" key="3">
    <source>
        <dbReference type="ARBA" id="ARBA00022833"/>
    </source>
</evidence>
<dbReference type="SUPFAM" id="SSF51316">
    <property type="entry name" value="Mss4-like"/>
    <property type="match status" value="1"/>
</dbReference>
<keyword evidence="4" id="KW-0456">Lyase</keyword>
<sequence length="167" mass="18973">MKEAYRIMATYYGQCACGKIQFICTGEPVFTQYCHCNKCREIASLSQKEQDKSGYSCTAAYLTKNFSIVSGENHFKDIVKEKAKLFLCSDCNSLVYGIALDPAQQDGIGINVNNFRFDTSIPDSFKPIRHIWYACRIIDFDDDLPKFKDAPKEQFGSGELFESLHAR</sequence>
<evidence type="ECO:0000259" key="5">
    <source>
        <dbReference type="PROSITE" id="PS51891"/>
    </source>
</evidence>
<evidence type="ECO:0000256" key="4">
    <source>
        <dbReference type="ARBA" id="ARBA00023239"/>
    </source>
</evidence>
<keyword evidence="3" id="KW-0862">Zinc</keyword>
<dbReference type="OrthoDB" id="4188830at2"/>
<feature type="domain" description="CENP-V/GFA" evidence="5">
    <location>
        <begin position="11"/>
        <end position="141"/>
    </location>
</feature>
<reference evidence="6 7" key="1">
    <citation type="submission" date="2018-02" db="EMBL/GenBank/DDBJ databases">
        <title>Draft genome sequences of four Legionella pneumophila clinical strains isolated in Ontario.</title>
        <authorList>
            <person name="Fortuna A."/>
            <person name="Ramnarine R."/>
            <person name="Li A."/>
            <person name="Frantz C."/>
            <person name="Mallo G."/>
        </authorList>
    </citation>
    <scope>NUCLEOTIDE SEQUENCE [LARGE SCALE GENOMIC DNA]</scope>
    <source>
        <strain evidence="6 7">LG61</strain>
    </source>
</reference>
<name>A0A2S6F7W7_LEGPN</name>
<evidence type="ECO:0000313" key="6">
    <source>
        <dbReference type="EMBL" id="PPK33502.1"/>
    </source>
</evidence>
<dbReference type="InterPro" id="IPR006913">
    <property type="entry name" value="CENP-V/GFA"/>
</dbReference>
<comment type="caution">
    <text evidence="6">The sequence shown here is derived from an EMBL/GenBank/DDBJ whole genome shotgun (WGS) entry which is preliminary data.</text>
</comment>